<keyword evidence="25" id="KW-1185">Reference proteome</keyword>
<dbReference type="CDD" id="cd01098">
    <property type="entry name" value="PAN_AP_plant"/>
    <property type="match status" value="1"/>
</dbReference>
<dbReference type="SUPFAM" id="SSF56112">
    <property type="entry name" value="Protein kinase-like (PK-like)"/>
    <property type="match status" value="1"/>
</dbReference>
<dbReference type="SMART" id="SM00473">
    <property type="entry name" value="PAN_AP"/>
    <property type="match status" value="1"/>
</dbReference>
<dbReference type="InterPro" id="IPR011009">
    <property type="entry name" value="Kinase-like_dom_sf"/>
</dbReference>
<keyword evidence="14" id="KW-1015">Disulfide bond</keyword>
<keyword evidence="4" id="KW-0245">EGF-like domain</keyword>
<comment type="subcellular location">
    <subcellularLocation>
        <location evidence="1">Cell membrane</location>
        <topology evidence="1">Single-pass type I membrane protein</topology>
    </subcellularLocation>
</comment>
<dbReference type="Pfam" id="PF07714">
    <property type="entry name" value="PK_Tyr_Ser-Thr"/>
    <property type="match status" value="1"/>
</dbReference>
<dbReference type="PROSITE" id="PS50927">
    <property type="entry name" value="BULB_LECTIN"/>
    <property type="match status" value="1"/>
</dbReference>
<feature type="signal peptide" evidence="20">
    <location>
        <begin position="1"/>
        <end position="24"/>
    </location>
</feature>
<dbReference type="GO" id="GO:0048544">
    <property type="term" value="P:recognition of pollen"/>
    <property type="evidence" value="ECO:0007669"/>
    <property type="project" value="InterPro"/>
</dbReference>
<gene>
    <name evidence="24" type="ORF">ZOSMA_104G00130</name>
</gene>
<dbReference type="InterPro" id="IPR001480">
    <property type="entry name" value="Bulb-type_lectin_dom"/>
</dbReference>
<dbReference type="InterPro" id="IPR017441">
    <property type="entry name" value="Protein_kinase_ATP_BS"/>
</dbReference>
<dbReference type="GO" id="GO:0051707">
    <property type="term" value="P:response to other organism"/>
    <property type="evidence" value="ECO:0007669"/>
    <property type="project" value="UniProtKB-ARBA"/>
</dbReference>
<dbReference type="EMBL" id="LFYR01000056">
    <property type="protein sequence ID" value="KMZ76261.1"/>
    <property type="molecule type" value="Genomic_DNA"/>
</dbReference>
<evidence type="ECO:0000256" key="1">
    <source>
        <dbReference type="ARBA" id="ARBA00004251"/>
    </source>
</evidence>
<dbReference type="InterPro" id="IPR003609">
    <property type="entry name" value="Pan_app"/>
</dbReference>
<feature type="domain" description="Protein kinase" evidence="21">
    <location>
        <begin position="522"/>
        <end position="793"/>
    </location>
</feature>
<dbReference type="GO" id="GO:0004674">
    <property type="term" value="F:protein serine/threonine kinase activity"/>
    <property type="evidence" value="ECO:0000318"/>
    <property type="project" value="GO_Central"/>
</dbReference>
<dbReference type="GO" id="GO:0007165">
    <property type="term" value="P:signal transduction"/>
    <property type="evidence" value="ECO:0000318"/>
    <property type="project" value="GO_Central"/>
</dbReference>
<evidence type="ECO:0000256" key="15">
    <source>
        <dbReference type="ARBA" id="ARBA00023170"/>
    </source>
</evidence>
<keyword evidence="2" id="KW-1003">Cell membrane</keyword>
<dbReference type="CDD" id="cd00028">
    <property type="entry name" value="B_lectin"/>
    <property type="match status" value="1"/>
</dbReference>
<dbReference type="InterPro" id="IPR024171">
    <property type="entry name" value="SRK-like_kinase"/>
</dbReference>
<dbReference type="Gene3D" id="1.10.510.10">
    <property type="entry name" value="Transferase(Phosphotransferase) domain 1"/>
    <property type="match status" value="1"/>
</dbReference>
<evidence type="ECO:0000256" key="10">
    <source>
        <dbReference type="ARBA" id="ARBA00022777"/>
    </source>
</evidence>
<dbReference type="Gene3D" id="3.30.200.20">
    <property type="entry name" value="Phosphorylase Kinase, domain 1"/>
    <property type="match status" value="1"/>
</dbReference>
<keyword evidence="11 17" id="KW-0067">ATP-binding</keyword>
<keyword evidence="8" id="KW-0677">Repeat</keyword>
<keyword evidence="15 24" id="KW-0675">Receptor</keyword>
<dbReference type="InterPro" id="IPR000719">
    <property type="entry name" value="Prot_kinase_dom"/>
</dbReference>
<dbReference type="GO" id="GO:0005886">
    <property type="term" value="C:plasma membrane"/>
    <property type="evidence" value="ECO:0000318"/>
    <property type="project" value="GO_Central"/>
</dbReference>
<dbReference type="Pfam" id="PF08276">
    <property type="entry name" value="PAN_2"/>
    <property type="match status" value="1"/>
</dbReference>
<dbReference type="GO" id="GO:0006955">
    <property type="term" value="P:immune response"/>
    <property type="evidence" value="ECO:0000318"/>
    <property type="project" value="GO_Central"/>
</dbReference>
<sequence>MMRKFPKSLFLVIFLLQLISSITSTKNLSYGVGDIIRDGETVISENGIFVLGFFKANNGRSRYLGLWYNFSTDTIVWIANRENPITHSFGVLQLTGEGNLIIYQNQSTTNDSSIVWSSNSNNSNVVNPTAKLLNSGNLIISSSNHGTNDDDGFLRESFDYPTDTLLPEMKLGFNKKTELQRYLTAWKQSNVDPSPSNFVMKMETTGLHEVYTLISSKNRKVVRLGSWNGEWFVGTPRQKTNSGRSFTYVDNQDEVYFKFNVTEHLIYERIVVFPNNSYWRLAKGINDTNSTWSSYPSNADTCDRYAFCGPNGICNLKNLTYCECFPGFRPKSGNSWIQNKYSMGCARNLELNCTDDEDFFLVNDVKTPETTNSTFLDKNLSIGQCKDRCISNCSCIAYAPVYLEIKNIPRGCIMWYGDLIDTVLFNRGDGQQLYLRMPKSELQGKYSRNGWKKIVTIVMVVVGVIIISLSGIVILIRKKKILMQRRNLTERPMLYSNEDDTILNEEVPLFDFLSIASSTNNFSTDNKIGQGGFGVVYKGTMENGQEIAVKRLSSSSGYELNDFMNEASLISKLRHRNLLQLLGCCMERDERILIYEFMKNKSLDKFIFGENRHLIEWPKRAEIIIGIARGLLYLHQDSGLRIIHRDLKPGNVLLDEAMNPKISDFGTARLFGIEQVEENTRRVIGTFGYMPPEYANGGIFSIKSDVFSFGVLLLEIISGKKNRVYYKYENDVNLLAQAWTLCKEQKSLMLLDECLCQSCLIPQVSRFIQIGLLCVQDKAIDRPTMSDVLHMLTNENSSIKDAKRSAFWNYSSDPNFEQVDSNNVASLTQLDGR</sequence>
<organism evidence="24 25">
    <name type="scientific">Zostera marina</name>
    <name type="common">Eelgrass</name>
    <dbReference type="NCBI Taxonomy" id="29655"/>
    <lineage>
        <taxon>Eukaryota</taxon>
        <taxon>Viridiplantae</taxon>
        <taxon>Streptophyta</taxon>
        <taxon>Embryophyta</taxon>
        <taxon>Tracheophyta</taxon>
        <taxon>Spermatophyta</taxon>
        <taxon>Magnoliopsida</taxon>
        <taxon>Liliopsida</taxon>
        <taxon>Zosteraceae</taxon>
        <taxon>Zostera</taxon>
    </lineage>
</organism>
<dbReference type="Gene3D" id="2.90.10.10">
    <property type="entry name" value="Bulb-type lectin domain"/>
    <property type="match status" value="1"/>
</dbReference>
<keyword evidence="3 17" id="KW-0723">Serine/threonine-protein kinase</keyword>
<dbReference type="OMA" id="DCTISEV"/>
<dbReference type="PIRSF" id="PIRSF000641">
    <property type="entry name" value="SRK"/>
    <property type="match status" value="1"/>
</dbReference>
<keyword evidence="6 19" id="KW-0812">Transmembrane</keyword>
<dbReference type="STRING" id="29655.A0A0K9Q4R1"/>
<reference evidence="25" key="1">
    <citation type="journal article" date="2016" name="Nature">
        <title>The genome of the seagrass Zostera marina reveals angiosperm adaptation to the sea.</title>
        <authorList>
            <person name="Olsen J.L."/>
            <person name="Rouze P."/>
            <person name="Verhelst B."/>
            <person name="Lin Y.-C."/>
            <person name="Bayer T."/>
            <person name="Collen J."/>
            <person name="Dattolo E."/>
            <person name="De Paoli E."/>
            <person name="Dittami S."/>
            <person name="Maumus F."/>
            <person name="Michel G."/>
            <person name="Kersting A."/>
            <person name="Lauritano C."/>
            <person name="Lohaus R."/>
            <person name="Toepel M."/>
            <person name="Tonon T."/>
            <person name="Vanneste K."/>
            <person name="Amirebrahimi M."/>
            <person name="Brakel J."/>
            <person name="Bostroem C."/>
            <person name="Chovatia M."/>
            <person name="Grimwood J."/>
            <person name="Jenkins J.W."/>
            <person name="Jueterbock A."/>
            <person name="Mraz A."/>
            <person name="Stam W.T."/>
            <person name="Tice H."/>
            <person name="Bornberg-Bauer E."/>
            <person name="Green P.J."/>
            <person name="Pearson G.A."/>
            <person name="Procaccini G."/>
            <person name="Duarte C.M."/>
            <person name="Schmutz J."/>
            <person name="Reusch T.B.H."/>
            <person name="Van de Peer Y."/>
        </authorList>
    </citation>
    <scope>NUCLEOTIDE SEQUENCE [LARGE SCALE GENOMIC DNA]</scope>
    <source>
        <strain evidence="25">cv. Finnish</strain>
    </source>
</reference>
<dbReference type="PROSITE" id="PS00107">
    <property type="entry name" value="PROTEIN_KINASE_ATP"/>
    <property type="match status" value="1"/>
</dbReference>
<dbReference type="SMART" id="SM00220">
    <property type="entry name" value="S_TKc"/>
    <property type="match status" value="1"/>
</dbReference>
<feature type="chain" id="PRO_5005528281" description="Receptor-like serine/threonine-protein kinase" evidence="20">
    <location>
        <begin position="25"/>
        <end position="833"/>
    </location>
</feature>
<keyword evidence="5 17" id="KW-0808">Transferase</keyword>
<evidence type="ECO:0000256" key="17">
    <source>
        <dbReference type="PIRNR" id="PIRNR000641"/>
    </source>
</evidence>
<comment type="catalytic activity">
    <reaction evidence="17">
        <text>L-threonyl-[protein] + ATP = O-phospho-L-threonyl-[protein] + ADP + H(+)</text>
        <dbReference type="Rhea" id="RHEA:46608"/>
        <dbReference type="Rhea" id="RHEA-COMP:11060"/>
        <dbReference type="Rhea" id="RHEA-COMP:11605"/>
        <dbReference type="ChEBI" id="CHEBI:15378"/>
        <dbReference type="ChEBI" id="CHEBI:30013"/>
        <dbReference type="ChEBI" id="CHEBI:30616"/>
        <dbReference type="ChEBI" id="CHEBI:61977"/>
        <dbReference type="ChEBI" id="CHEBI:456216"/>
        <dbReference type="EC" id="2.7.11.1"/>
    </reaction>
</comment>
<evidence type="ECO:0000256" key="13">
    <source>
        <dbReference type="ARBA" id="ARBA00023136"/>
    </source>
</evidence>
<dbReference type="Pfam" id="PF00954">
    <property type="entry name" value="S_locus_glycop"/>
    <property type="match status" value="1"/>
</dbReference>
<evidence type="ECO:0000256" key="16">
    <source>
        <dbReference type="ARBA" id="ARBA00023180"/>
    </source>
</evidence>
<evidence type="ECO:0000256" key="18">
    <source>
        <dbReference type="PROSITE-ProRule" id="PRU10141"/>
    </source>
</evidence>
<dbReference type="SMART" id="SM00108">
    <property type="entry name" value="B_lectin"/>
    <property type="match status" value="1"/>
</dbReference>
<dbReference type="Pfam" id="PF01453">
    <property type="entry name" value="B_lectin"/>
    <property type="match status" value="1"/>
</dbReference>
<evidence type="ECO:0000256" key="2">
    <source>
        <dbReference type="ARBA" id="ARBA00022475"/>
    </source>
</evidence>
<evidence type="ECO:0000259" key="23">
    <source>
        <dbReference type="PROSITE" id="PS50948"/>
    </source>
</evidence>
<name>A0A0K9Q4R1_ZOSMR</name>
<evidence type="ECO:0000256" key="14">
    <source>
        <dbReference type="ARBA" id="ARBA00023157"/>
    </source>
</evidence>
<feature type="domain" description="Apple" evidence="23">
    <location>
        <begin position="353"/>
        <end position="438"/>
    </location>
</feature>
<evidence type="ECO:0000256" key="12">
    <source>
        <dbReference type="ARBA" id="ARBA00022989"/>
    </source>
</evidence>
<dbReference type="SUPFAM" id="SSF51110">
    <property type="entry name" value="alpha-D-mannose-specific plant lectins"/>
    <property type="match status" value="1"/>
</dbReference>
<evidence type="ECO:0000256" key="11">
    <source>
        <dbReference type="ARBA" id="ARBA00022840"/>
    </source>
</evidence>
<dbReference type="InterPro" id="IPR001245">
    <property type="entry name" value="Ser-Thr/Tyr_kinase_cat_dom"/>
</dbReference>
<keyword evidence="13 19" id="KW-0472">Membrane</keyword>
<protein>
    <recommendedName>
        <fullName evidence="17">Receptor-like serine/threonine-protein kinase</fullName>
        <ecNumber evidence="17">2.7.11.1</ecNumber>
    </recommendedName>
</protein>
<dbReference type="InterPro" id="IPR036426">
    <property type="entry name" value="Bulb-type_lectin_dom_sf"/>
</dbReference>
<evidence type="ECO:0000256" key="6">
    <source>
        <dbReference type="ARBA" id="ARBA00022692"/>
    </source>
</evidence>
<evidence type="ECO:0000259" key="21">
    <source>
        <dbReference type="PROSITE" id="PS50011"/>
    </source>
</evidence>
<dbReference type="EC" id="2.7.11.1" evidence="17"/>
<comment type="similarity">
    <text evidence="17">Belongs to the protein kinase superfamily. Ser/Thr protein kinase family.</text>
</comment>
<dbReference type="AlphaFoldDB" id="A0A0K9Q4R1"/>
<dbReference type="PANTHER" id="PTHR27002">
    <property type="entry name" value="RECEPTOR-LIKE SERINE/THREONINE-PROTEIN KINASE SD1-8"/>
    <property type="match status" value="1"/>
</dbReference>
<dbReference type="PROSITE" id="PS00108">
    <property type="entry name" value="PROTEIN_KINASE_ST"/>
    <property type="match status" value="1"/>
</dbReference>
<comment type="catalytic activity">
    <reaction evidence="17">
        <text>L-seryl-[protein] + ATP = O-phospho-L-seryl-[protein] + ADP + H(+)</text>
        <dbReference type="Rhea" id="RHEA:17989"/>
        <dbReference type="Rhea" id="RHEA-COMP:9863"/>
        <dbReference type="Rhea" id="RHEA-COMP:11604"/>
        <dbReference type="ChEBI" id="CHEBI:15378"/>
        <dbReference type="ChEBI" id="CHEBI:29999"/>
        <dbReference type="ChEBI" id="CHEBI:30616"/>
        <dbReference type="ChEBI" id="CHEBI:83421"/>
        <dbReference type="ChEBI" id="CHEBI:456216"/>
        <dbReference type="EC" id="2.7.11.1"/>
    </reaction>
</comment>
<dbReference type="PROSITE" id="PS50011">
    <property type="entry name" value="PROTEIN_KINASE_DOM"/>
    <property type="match status" value="1"/>
</dbReference>
<evidence type="ECO:0000313" key="25">
    <source>
        <dbReference type="Proteomes" id="UP000036987"/>
    </source>
</evidence>
<evidence type="ECO:0000256" key="8">
    <source>
        <dbReference type="ARBA" id="ARBA00022737"/>
    </source>
</evidence>
<keyword evidence="9 17" id="KW-0547">Nucleotide-binding</keyword>
<feature type="domain" description="Bulb-type lectin" evidence="22">
    <location>
        <begin position="27"/>
        <end position="153"/>
    </location>
</feature>
<keyword evidence="10 17" id="KW-0418">Kinase</keyword>
<evidence type="ECO:0000259" key="22">
    <source>
        <dbReference type="PROSITE" id="PS50927"/>
    </source>
</evidence>
<evidence type="ECO:0000256" key="20">
    <source>
        <dbReference type="SAM" id="SignalP"/>
    </source>
</evidence>
<accession>A0A0K9Q4R1</accession>
<keyword evidence="12 19" id="KW-1133">Transmembrane helix</keyword>
<dbReference type="Proteomes" id="UP000036987">
    <property type="component" value="Unassembled WGS sequence"/>
</dbReference>
<proteinExistence type="inferred from homology"/>
<dbReference type="GO" id="GO:0106310">
    <property type="term" value="F:protein serine kinase activity"/>
    <property type="evidence" value="ECO:0007669"/>
    <property type="project" value="RHEA"/>
</dbReference>
<dbReference type="FunFam" id="1.10.510.10:FF:000060">
    <property type="entry name" value="G-type lectin S-receptor-like serine/threonine-protein kinase"/>
    <property type="match status" value="1"/>
</dbReference>
<feature type="transmembrane region" description="Helical" evidence="19">
    <location>
        <begin position="454"/>
        <end position="476"/>
    </location>
</feature>
<evidence type="ECO:0000256" key="9">
    <source>
        <dbReference type="ARBA" id="ARBA00022741"/>
    </source>
</evidence>
<evidence type="ECO:0000256" key="7">
    <source>
        <dbReference type="ARBA" id="ARBA00022729"/>
    </source>
</evidence>
<dbReference type="InterPro" id="IPR008271">
    <property type="entry name" value="Ser/Thr_kinase_AS"/>
</dbReference>
<evidence type="ECO:0000256" key="4">
    <source>
        <dbReference type="ARBA" id="ARBA00022536"/>
    </source>
</evidence>
<dbReference type="CDD" id="cd14066">
    <property type="entry name" value="STKc_IRAK"/>
    <property type="match status" value="1"/>
</dbReference>
<dbReference type="GO" id="GO:0005524">
    <property type="term" value="F:ATP binding"/>
    <property type="evidence" value="ECO:0007669"/>
    <property type="project" value="UniProtKB-UniRule"/>
</dbReference>
<dbReference type="OrthoDB" id="4062651at2759"/>
<evidence type="ECO:0000256" key="3">
    <source>
        <dbReference type="ARBA" id="ARBA00022527"/>
    </source>
</evidence>
<dbReference type="FunFam" id="3.30.200.20:FF:000727">
    <property type="entry name" value="Cysteine-rich RLK (RECEPTOR-like protein kinase) 23"/>
    <property type="match status" value="1"/>
</dbReference>
<evidence type="ECO:0000313" key="24">
    <source>
        <dbReference type="EMBL" id="KMZ76261.1"/>
    </source>
</evidence>
<evidence type="ECO:0000256" key="5">
    <source>
        <dbReference type="ARBA" id="ARBA00022679"/>
    </source>
</evidence>
<feature type="binding site" evidence="18">
    <location>
        <position position="550"/>
    </location>
    <ligand>
        <name>ATP</name>
        <dbReference type="ChEBI" id="CHEBI:30616"/>
    </ligand>
</feature>
<dbReference type="PANTHER" id="PTHR27002:SF1095">
    <property type="entry name" value="G-TYPE LECTIN S-RECEPTOR-LIKE SERINE_THREONINE-PROTEIN KINASE RKS1"/>
    <property type="match status" value="1"/>
</dbReference>
<keyword evidence="16" id="KW-0325">Glycoprotein</keyword>
<evidence type="ECO:0000256" key="19">
    <source>
        <dbReference type="SAM" id="Phobius"/>
    </source>
</evidence>
<dbReference type="InterPro" id="IPR000858">
    <property type="entry name" value="S_locus_glycoprot_dom"/>
</dbReference>
<comment type="caution">
    <text evidence="24">The sequence shown here is derived from an EMBL/GenBank/DDBJ whole genome shotgun (WGS) entry which is preliminary data.</text>
</comment>
<keyword evidence="7 20" id="KW-0732">Signal</keyword>
<dbReference type="PROSITE" id="PS50948">
    <property type="entry name" value="PAN"/>
    <property type="match status" value="1"/>
</dbReference>